<evidence type="ECO:0000313" key="1">
    <source>
        <dbReference type="EMBL" id="KAK4123039.1"/>
    </source>
</evidence>
<comment type="caution">
    <text evidence="1">The sequence shown here is derived from an EMBL/GenBank/DDBJ whole genome shotgun (WGS) entry which is preliminary data.</text>
</comment>
<dbReference type="GeneID" id="87824177"/>
<dbReference type="Proteomes" id="UP001302602">
    <property type="component" value="Unassembled WGS sequence"/>
</dbReference>
<gene>
    <name evidence="1" type="ORF">N657DRAFT_445486</name>
</gene>
<keyword evidence="2" id="KW-1185">Reference proteome</keyword>
<organism evidence="1 2">
    <name type="scientific">Parathielavia appendiculata</name>
    <dbReference type="NCBI Taxonomy" id="2587402"/>
    <lineage>
        <taxon>Eukaryota</taxon>
        <taxon>Fungi</taxon>
        <taxon>Dikarya</taxon>
        <taxon>Ascomycota</taxon>
        <taxon>Pezizomycotina</taxon>
        <taxon>Sordariomycetes</taxon>
        <taxon>Sordariomycetidae</taxon>
        <taxon>Sordariales</taxon>
        <taxon>Chaetomiaceae</taxon>
        <taxon>Parathielavia</taxon>
    </lineage>
</organism>
<dbReference type="EMBL" id="MU853229">
    <property type="protein sequence ID" value="KAK4123039.1"/>
    <property type="molecule type" value="Genomic_DNA"/>
</dbReference>
<name>A0AAN6Z3T2_9PEZI</name>
<proteinExistence type="predicted"/>
<accession>A0AAN6Z3T2</accession>
<sequence>MIDHHAPLELGQRLLQIAVLVVRVVPAVGAVGALERLERGREAGEHLVELRQAHLPNPVQTAEDASEDHGVEFGSRNLQVQAAGPASSLALSVHGRQWAVGNGMDGCLRLLVEGCHVLAEIFEVVVAVGAGSVSVTLSFAAAAVIRPQPDEVHARKDACQSRRTWQGSEHVSLLRVSPQRFEGEEVGRRGSLLLDYGCGLGYGDAQMLLQVGHVVQCFLVLQHQDPRRDQLRCSCLAGFPW</sequence>
<protein>
    <submittedName>
        <fullName evidence="1">Uncharacterized protein</fullName>
    </submittedName>
</protein>
<dbReference type="RefSeq" id="XP_062646810.1">
    <property type="nucleotide sequence ID" value="XM_062787407.1"/>
</dbReference>
<reference evidence="1" key="2">
    <citation type="submission" date="2023-05" db="EMBL/GenBank/DDBJ databases">
        <authorList>
            <consortium name="Lawrence Berkeley National Laboratory"/>
            <person name="Steindorff A."/>
            <person name="Hensen N."/>
            <person name="Bonometti L."/>
            <person name="Westerberg I."/>
            <person name="Brannstrom I.O."/>
            <person name="Guillou S."/>
            <person name="Cros-Aarteil S."/>
            <person name="Calhoun S."/>
            <person name="Haridas S."/>
            <person name="Kuo A."/>
            <person name="Mondo S."/>
            <person name="Pangilinan J."/>
            <person name="Riley R."/>
            <person name="Labutti K."/>
            <person name="Andreopoulos B."/>
            <person name="Lipzen A."/>
            <person name="Chen C."/>
            <person name="Yanf M."/>
            <person name="Daum C."/>
            <person name="Ng V."/>
            <person name="Clum A."/>
            <person name="Ohm R."/>
            <person name="Martin F."/>
            <person name="Silar P."/>
            <person name="Natvig D."/>
            <person name="Lalanne C."/>
            <person name="Gautier V."/>
            <person name="Ament-Velasquez S.L."/>
            <person name="Kruys A."/>
            <person name="Hutchinson M.I."/>
            <person name="Powell A.J."/>
            <person name="Barry K."/>
            <person name="Miller A.N."/>
            <person name="Grigoriev I.V."/>
            <person name="Debuchy R."/>
            <person name="Gladieux P."/>
            <person name="Thoren M.H."/>
            <person name="Johannesson H."/>
        </authorList>
    </citation>
    <scope>NUCLEOTIDE SEQUENCE</scope>
    <source>
        <strain evidence="1">CBS 731.68</strain>
    </source>
</reference>
<evidence type="ECO:0000313" key="2">
    <source>
        <dbReference type="Proteomes" id="UP001302602"/>
    </source>
</evidence>
<dbReference type="AlphaFoldDB" id="A0AAN6Z3T2"/>
<reference evidence="1" key="1">
    <citation type="journal article" date="2023" name="Mol. Phylogenet. Evol.">
        <title>Genome-scale phylogeny and comparative genomics of the fungal order Sordariales.</title>
        <authorList>
            <person name="Hensen N."/>
            <person name="Bonometti L."/>
            <person name="Westerberg I."/>
            <person name="Brannstrom I.O."/>
            <person name="Guillou S."/>
            <person name="Cros-Aarteil S."/>
            <person name="Calhoun S."/>
            <person name="Haridas S."/>
            <person name="Kuo A."/>
            <person name="Mondo S."/>
            <person name="Pangilinan J."/>
            <person name="Riley R."/>
            <person name="LaButti K."/>
            <person name="Andreopoulos B."/>
            <person name="Lipzen A."/>
            <person name="Chen C."/>
            <person name="Yan M."/>
            <person name="Daum C."/>
            <person name="Ng V."/>
            <person name="Clum A."/>
            <person name="Steindorff A."/>
            <person name="Ohm R.A."/>
            <person name="Martin F."/>
            <person name="Silar P."/>
            <person name="Natvig D.O."/>
            <person name="Lalanne C."/>
            <person name="Gautier V."/>
            <person name="Ament-Velasquez S.L."/>
            <person name="Kruys A."/>
            <person name="Hutchinson M.I."/>
            <person name="Powell A.J."/>
            <person name="Barry K."/>
            <person name="Miller A.N."/>
            <person name="Grigoriev I.V."/>
            <person name="Debuchy R."/>
            <person name="Gladieux P."/>
            <person name="Hiltunen Thoren M."/>
            <person name="Johannesson H."/>
        </authorList>
    </citation>
    <scope>NUCLEOTIDE SEQUENCE</scope>
    <source>
        <strain evidence="1">CBS 731.68</strain>
    </source>
</reference>